<geneLocation type="mitochondrion" evidence="8"/>
<dbReference type="GO" id="GO:0015935">
    <property type="term" value="C:small ribosomal subunit"/>
    <property type="evidence" value="ECO:0007669"/>
    <property type="project" value="TreeGrafter"/>
</dbReference>
<comment type="similarity">
    <text evidence="2">Belongs to the universal ribosomal protein uS14 family.</text>
</comment>
<dbReference type="InterPro" id="IPR018271">
    <property type="entry name" value="Ribosomal_uS14_CS"/>
</dbReference>
<evidence type="ECO:0000256" key="1">
    <source>
        <dbReference type="ARBA" id="ARBA00004173"/>
    </source>
</evidence>
<proteinExistence type="inferred from homology"/>
<evidence type="ECO:0000313" key="8">
    <source>
        <dbReference type="EMBL" id="ABO15118.1"/>
    </source>
</evidence>
<dbReference type="GO" id="GO:0006412">
    <property type="term" value="P:translation"/>
    <property type="evidence" value="ECO:0007669"/>
    <property type="project" value="InterPro"/>
</dbReference>
<keyword evidence="3 8" id="KW-0689">Ribosomal protein</keyword>
<dbReference type="InterPro" id="IPR001209">
    <property type="entry name" value="Ribosomal_uS14"/>
</dbReference>
<organism evidence="8">
    <name type="scientific">Chlorokybus atmophyticus</name>
    <name type="common">Soil alga</name>
    <dbReference type="NCBI Taxonomy" id="3144"/>
    <lineage>
        <taxon>Eukaryota</taxon>
        <taxon>Viridiplantae</taxon>
        <taxon>Streptophyta</taxon>
        <taxon>Chlorokybophyceae</taxon>
        <taxon>Chlorokybales</taxon>
        <taxon>Chlorokybaceae</taxon>
        <taxon>Chlorokybus</taxon>
    </lineage>
</organism>
<dbReference type="SUPFAM" id="SSF57716">
    <property type="entry name" value="Glucocorticoid receptor-like (DNA-binding domain)"/>
    <property type="match status" value="1"/>
</dbReference>
<evidence type="ECO:0000256" key="3">
    <source>
        <dbReference type="ARBA" id="ARBA00022980"/>
    </source>
</evidence>
<dbReference type="AlphaFoldDB" id="A6YEC1"/>
<protein>
    <recommendedName>
        <fullName evidence="6">Small ribosomal subunit protein uS14m</fullName>
    </recommendedName>
    <alternativeName>
        <fullName evidence="7">Ribosomal protein S14, mitochondrial</fullName>
    </alternativeName>
</protein>
<keyword evidence="4 8" id="KW-0496">Mitochondrion</keyword>
<evidence type="ECO:0000256" key="2">
    <source>
        <dbReference type="ARBA" id="ARBA00009083"/>
    </source>
</evidence>
<evidence type="ECO:0000256" key="4">
    <source>
        <dbReference type="ARBA" id="ARBA00023128"/>
    </source>
</evidence>
<accession>A6YEC1</accession>
<evidence type="ECO:0000256" key="5">
    <source>
        <dbReference type="ARBA" id="ARBA00023274"/>
    </source>
</evidence>
<dbReference type="Gene3D" id="1.10.287.1480">
    <property type="match status" value="1"/>
</dbReference>
<name>A6YEC1_CHLAT</name>
<dbReference type="PANTHER" id="PTHR19836:SF30">
    <property type="entry name" value="RIBOSOMAL PROTEIN S14"/>
    <property type="match status" value="1"/>
</dbReference>
<dbReference type="NCBIfam" id="NF006477">
    <property type="entry name" value="PRK08881.1"/>
    <property type="match status" value="1"/>
</dbReference>
<comment type="subcellular location">
    <subcellularLocation>
        <location evidence="1">Mitochondrion</location>
    </subcellularLocation>
</comment>
<dbReference type="GO" id="GO:0005739">
    <property type="term" value="C:mitochondrion"/>
    <property type="evidence" value="ECO:0007669"/>
    <property type="project" value="UniProtKB-SubCell"/>
</dbReference>
<dbReference type="PANTHER" id="PTHR19836">
    <property type="entry name" value="30S RIBOSOMAL PROTEIN S14"/>
    <property type="match status" value="1"/>
</dbReference>
<dbReference type="FunFam" id="4.10.830.10:FF:000004">
    <property type="entry name" value="Succinate dehydrogenase [ubiquinone] iron-sulfur subunit, mitochondrial"/>
    <property type="match status" value="1"/>
</dbReference>
<sequence>MSNSISRDNKRRTLVAQYEYKRIQYKAILNDLSIPNDLRYKYALKLAKLPRNSSKTRIKNRCILTGRPKAVYKKFRLSRIVFRELASKGLLVGVTKSSW</sequence>
<dbReference type="RefSeq" id="YP_001315133.1">
    <property type="nucleotide sequence ID" value="NC_009630.1"/>
</dbReference>
<dbReference type="FunFam" id="1.10.287.1480:FF:000001">
    <property type="entry name" value="30S ribosomal protein S14"/>
    <property type="match status" value="1"/>
</dbReference>
<keyword evidence="5" id="KW-0687">Ribonucleoprotein</keyword>
<reference evidence="8" key="1">
    <citation type="journal article" date="2007" name="BMC Genomics">
        <title>An unexpectedly large and loosely packed mitochondrial genome in the charophycean green alga Chlorokybus atmophyticus.</title>
        <authorList>
            <person name="Turmel M."/>
            <person name="Otis C."/>
            <person name="Lemieux C."/>
        </authorList>
    </citation>
    <scope>NUCLEOTIDE SEQUENCE</scope>
    <source>
        <strain evidence="8">SAG 48.80</strain>
    </source>
</reference>
<gene>
    <name evidence="8" type="primary">rps14</name>
</gene>
<evidence type="ECO:0000256" key="6">
    <source>
        <dbReference type="ARBA" id="ARBA00040774"/>
    </source>
</evidence>
<dbReference type="GO" id="GO:0003735">
    <property type="term" value="F:structural constituent of ribosome"/>
    <property type="evidence" value="ECO:0007669"/>
    <property type="project" value="InterPro"/>
</dbReference>
<dbReference type="EMBL" id="EF463011">
    <property type="protein sequence ID" value="ABO15118.1"/>
    <property type="molecule type" value="Genomic_DNA"/>
</dbReference>
<evidence type="ECO:0000256" key="7">
    <source>
        <dbReference type="ARBA" id="ARBA00042804"/>
    </source>
</evidence>
<dbReference type="GeneID" id="5309917"/>
<dbReference type="Pfam" id="PF00253">
    <property type="entry name" value="Ribosomal_S14"/>
    <property type="match status" value="1"/>
</dbReference>
<dbReference type="PROSITE" id="PS00527">
    <property type="entry name" value="RIBOSOMAL_S14"/>
    <property type="match status" value="1"/>
</dbReference>